<evidence type="ECO:0000313" key="2">
    <source>
        <dbReference type="Proteomes" id="UP001054252"/>
    </source>
</evidence>
<gene>
    <name evidence="1" type="ORF">SLEP1_g36586</name>
</gene>
<dbReference type="AlphaFoldDB" id="A0AAV5KSF9"/>
<proteinExistence type="predicted"/>
<dbReference type="EMBL" id="BPVZ01000075">
    <property type="protein sequence ID" value="GKV27413.1"/>
    <property type="molecule type" value="Genomic_DNA"/>
</dbReference>
<reference evidence="1 2" key="1">
    <citation type="journal article" date="2021" name="Commun. Biol.">
        <title>The genome of Shorea leprosula (Dipterocarpaceae) highlights the ecological relevance of drought in aseasonal tropical rainforests.</title>
        <authorList>
            <person name="Ng K.K.S."/>
            <person name="Kobayashi M.J."/>
            <person name="Fawcett J.A."/>
            <person name="Hatakeyama M."/>
            <person name="Paape T."/>
            <person name="Ng C.H."/>
            <person name="Ang C.C."/>
            <person name="Tnah L.H."/>
            <person name="Lee C.T."/>
            <person name="Nishiyama T."/>
            <person name="Sese J."/>
            <person name="O'Brien M.J."/>
            <person name="Copetti D."/>
            <person name="Mohd Noor M.I."/>
            <person name="Ong R.C."/>
            <person name="Putra M."/>
            <person name="Sireger I.Z."/>
            <person name="Indrioko S."/>
            <person name="Kosugi Y."/>
            <person name="Izuno A."/>
            <person name="Isagi Y."/>
            <person name="Lee S.L."/>
            <person name="Shimizu K.K."/>
        </authorList>
    </citation>
    <scope>NUCLEOTIDE SEQUENCE [LARGE SCALE GENOMIC DNA]</scope>
    <source>
        <strain evidence="1">214</strain>
    </source>
</reference>
<sequence>MAASCTPCASTKPSFLSMLPRPELVVFPYETKLPPPHSRSLATSLTWLNPSRSSL</sequence>
<accession>A0AAV5KSF9</accession>
<name>A0AAV5KSF9_9ROSI</name>
<comment type="caution">
    <text evidence="1">The sequence shown here is derived from an EMBL/GenBank/DDBJ whole genome shotgun (WGS) entry which is preliminary data.</text>
</comment>
<keyword evidence="2" id="KW-1185">Reference proteome</keyword>
<protein>
    <submittedName>
        <fullName evidence="1">Uncharacterized protein</fullName>
    </submittedName>
</protein>
<evidence type="ECO:0000313" key="1">
    <source>
        <dbReference type="EMBL" id="GKV27413.1"/>
    </source>
</evidence>
<organism evidence="1 2">
    <name type="scientific">Rubroshorea leprosula</name>
    <dbReference type="NCBI Taxonomy" id="152421"/>
    <lineage>
        <taxon>Eukaryota</taxon>
        <taxon>Viridiplantae</taxon>
        <taxon>Streptophyta</taxon>
        <taxon>Embryophyta</taxon>
        <taxon>Tracheophyta</taxon>
        <taxon>Spermatophyta</taxon>
        <taxon>Magnoliopsida</taxon>
        <taxon>eudicotyledons</taxon>
        <taxon>Gunneridae</taxon>
        <taxon>Pentapetalae</taxon>
        <taxon>rosids</taxon>
        <taxon>malvids</taxon>
        <taxon>Malvales</taxon>
        <taxon>Dipterocarpaceae</taxon>
        <taxon>Rubroshorea</taxon>
    </lineage>
</organism>
<dbReference type="Proteomes" id="UP001054252">
    <property type="component" value="Unassembled WGS sequence"/>
</dbReference>